<accession>A0A424YI27</accession>
<keyword evidence="8 16" id="KW-0235">DNA replication</keyword>
<dbReference type="InterPro" id="IPR043502">
    <property type="entry name" value="DNA/RNA_pol_sf"/>
</dbReference>
<dbReference type="Gene3D" id="3.30.1490.100">
    <property type="entry name" value="DNA polymerase, Y-family, little finger domain"/>
    <property type="match status" value="1"/>
</dbReference>
<evidence type="ECO:0000259" key="17">
    <source>
        <dbReference type="PROSITE" id="PS50173"/>
    </source>
</evidence>
<comment type="subunit">
    <text evidence="3 16">Monomer.</text>
</comment>
<dbReference type="HAMAP" id="MF_01113">
    <property type="entry name" value="DNApol_IV"/>
    <property type="match status" value="1"/>
</dbReference>
<dbReference type="EMBL" id="QZAA01000047">
    <property type="protein sequence ID" value="RQD77912.1"/>
    <property type="molecule type" value="Genomic_DNA"/>
</dbReference>
<comment type="subcellular location">
    <subcellularLocation>
        <location evidence="1 16">Cytoplasm</location>
    </subcellularLocation>
</comment>
<dbReference type="GO" id="GO:0006281">
    <property type="term" value="P:DNA repair"/>
    <property type="evidence" value="ECO:0007669"/>
    <property type="project" value="UniProtKB-UniRule"/>
</dbReference>
<reference evidence="18 19" key="1">
    <citation type="submission" date="2018-08" db="EMBL/GenBank/DDBJ databases">
        <title>The metabolism and importance of syntrophic acetate oxidation coupled to methane or sulfide production in haloalkaline environments.</title>
        <authorList>
            <person name="Timmers P.H.A."/>
            <person name="Vavourakis C.D."/>
            <person name="Sorokin D.Y."/>
            <person name="Sinninghe Damste J.S."/>
            <person name="Muyzer G."/>
            <person name="Stams A.J.M."/>
            <person name="Plugge C.M."/>
        </authorList>
    </citation>
    <scope>NUCLEOTIDE SEQUENCE [LARGE SCALE GENOMIC DNA]</scope>
    <source>
        <strain evidence="18">MSAO_Bac1</strain>
    </source>
</reference>
<dbReference type="GO" id="GO:0006261">
    <property type="term" value="P:DNA-templated DNA replication"/>
    <property type="evidence" value="ECO:0007669"/>
    <property type="project" value="UniProtKB-UniRule"/>
</dbReference>
<evidence type="ECO:0000256" key="3">
    <source>
        <dbReference type="ARBA" id="ARBA00011245"/>
    </source>
</evidence>
<keyword evidence="7 16" id="KW-0548">Nucleotidyltransferase</keyword>
<dbReference type="Gene3D" id="1.10.150.20">
    <property type="entry name" value="5' to 3' exonuclease, C-terminal subdomain"/>
    <property type="match status" value="1"/>
</dbReference>
<proteinExistence type="inferred from homology"/>
<keyword evidence="4 16" id="KW-0515">Mutator protein</keyword>
<keyword evidence="12 16" id="KW-0239">DNA-directed DNA polymerase</keyword>
<keyword evidence="14 16" id="KW-0234">DNA repair</keyword>
<dbReference type="FunFam" id="3.30.1490.100:FF:000004">
    <property type="entry name" value="DNA polymerase IV"/>
    <property type="match status" value="1"/>
</dbReference>
<evidence type="ECO:0000256" key="10">
    <source>
        <dbReference type="ARBA" id="ARBA00022763"/>
    </source>
</evidence>
<dbReference type="GO" id="GO:0009432">
    <property type="term" value="P:SOS response"/>
    <property type="evidence" value="ECO:0007669"/>
    <property type="project" value="TreeGrafter"/>
</dbReference>
<evidence type="ECO:0000256" key="13">
    <source>
        <dbReference type="ARBA" id="ARBA00023125"/>
    </source>
</evidence>
<dbReference type="Pfam" id="PF00817">
    <property type="entry name" value="IMS"/>
    <property type="match status" value="1"/>
</dbReference>
<dbReference type="GO" id="GO:0003887">
    <property type="term" value="F:DNA-directed DNA polymerase activity"/>
    <property type="evidence" value="ECO:0007669"/>
    <property type="project" value="UniProtKB-UniRule"/>
</dbReference>
<evidence type="ECO:0000256" key="1">
    <source>
        <dbReference type="ARBA" id="ARBA00004496"/>
    </source>
</evidence>
<organism evidence="18 19">
    <name type="scientific">Candidatus Syntrophonatronum acetioxidans</name>
    <dbReference type="NCBI Taxonomy" id="1795816"/>
    <lineage>
        <taxon>Bacteria</taxon>
        <taxon>Bacillati</taxon>
        <taxon>Bacillota</taxon>
        <taxon>Clostridia</taxon>
        <taxon>Eubacteriales</taxon>
        <taxon>Syntrophomonadaceae</taxon>
        <taxon>Candidatus Syntrophonatronum</taxon>
    </lineage>
</organism>
<evidence type="ECO:0000256" key="15">
    <source>
        <dbReference type="ARBA" id="ARBA00049244"/>
    </source>
</evidence>
<keyword evidence="5 16" id="KW-0963">Cytoplasm</keyword>
<evidence type="ECO:0000256" key="12">
    <source>
        <dbReference type="ARBA" id="ARBA00022932"/>
    </source>
</evidence>
<dbReference type="Gene3D" id="3.30.70.270">
    <property type="match status" value="1"/>
</dbReference>
<evidence type="ECO:0000256" key="5">
    <source>
        <dbReference type="ARBA" id="ARBA00022490"/>
    </source>
</evidence>
<evidence type="ECO:0000313" key="19">
    <source>
        <dbReference type="Proteomes" id="UP000285138"/>
    </source>
</evidence>
<dbReference type="SUPFAM" id="SSF56672">
    <property type="entry name" value="DNA/RNA polymerases"/>
    <property type="match status" value="1"/>
</dbReference>
<dbReference type="PROSITE" id="PS50173">
    <property type="entry name" value="UMUC"/>
    <property type="match status" value="1"/>
</dbReference>
<dbReference type="GO" id="GO:0000287">
    <property type="term" value="F:magnesium ion binding"/>
    <property type="evidence" value="ECO:0007669"/>
    <property type="project" value="UniProtKB-UniRule"/>
</dbReference>
<keyword evidence="10 16" id="KW-0227">DNA damage</keyword>
<evidence type="ECO:0000256" key="11">
    <source>
        <dbReference type="ARBA" id="ARBA00022842"/>
    </source>
</evidence>
<evidence type="ECO:0000256" key="6">
    <source>
        <dbReference type="ARBA" id="ARBA00022679"/>
    </source>
</evidence>
<dbReference type="InterPro" id="IPR050116">
    <property type="entry name" value="DNA_polymerase-Y"/>
</dbReference>
<comment type="function">
    <text evidence="16">Poorly processive, error-prone DNA polymerase involved in untargeted mutagenesis. Copies undamaged DNA at stalled replication forks, which arise in vivo from mismatched or misaligned primer ends. These misaligned primers can be extended by PolIV. Exhibits no 3'-5' exonuclease (proofreading) activity. May be involved in translesional synthesis, in conjunction with the beta clamp from PolIII.</text>
</comment>
<keyword evidence="6 16" id="KW-0808">Transferase</keyword>
<keyword evidence="13 16" id="KW-0238">DNA-binding</keyword>
<evidence type="ECO:0000256" key="8">
    <source>
        <dbReference type="ARBA" id="ARBA00022705"/>
    </source>
</evidence>
<dbReference type="Pfam" id="PF11799">
    <property type="entry name" value="IMS_C"/>
    <property type="match status" value="1"/>
</dbReference>
<evidence type="ECO:0000256" key="4">
    <source>
        <dbReference type="ARBA" id="ARBA00022457"/>
    </source>
</evidence>
<comment type="catalytic activity">
    <reaction evidence="15 16">
        <text>DNA(n) + a 2'-deoxyribonucleoside 5'-triphosphate = DNA(n+1) + diphosphate</text>
        <dbReference type="Rhea" id="RHEA:22508"/>
        <dbReference type="Rhea" id="RHEA-COMP:17339"/>
        <dbReference type="Rhea" id="RHEA-COMP:17340"/>
        <dbReference type="ChEBI" id="CHEBI:33019"/>
        <dbReference type="ChEBI" id="CHEBI:61560"/>
        <dbReference type="ChEBI" id="CHEBI:173112"/>
        <dbReference type="EC" id="2.7.7.7"/>
    </reaction>
</comment>
<evidence type="ECO:0000256" key="2">
    <source>
        <dbReference type="ARBA" id="ARBA00010945"/>
    </source>
</evidence>
<evidence type="ECO:0000256" key="14">
    <source>
        <dbReference type="ARBA" id="ARBA00023204"/>
    </source>
</evidence>
<evidence type="ECO:0000256" key="7">
    <source>
        <dbReference type="ARBA" id="ARBA00022695"/>
    </source>
</evidence>
<protein>
    <recommendedName>
        <fullName evidence="16">DNA polymerase IV</fullName>
        <shortName evidence="16">Pol IV</shortName>
        <ecNumber evidence="16">2.7.7.7</ecNumber>
    </recommendedName>
</protein>
<sequence>MQDSYKMAIMISNCVFISSQKGGGGFMFKQDILLCDLDAFYASVEQRDNENYRNKPVIVGGSVKRGVVAACSYEARKFGVRSAMSMGRALELCPQAIVLPVNMKRYRQVSQQVLNVLKEFSPDLEPVSVDEAYLAVKRNTGSTVAEMIREKVKKRLALPVTIGVSVNKLLAKIACELAKPDGMKTLWPEDVSNTLWTLPVEVLPGVGPATENKLQQFGFYKVGDLARTNPEILYNLLGSAGLRLYNYANGKDDRGLVEKQQAKSVSEETTFAQDITDREYILGIIMELSEGVGYGLRSKGLYARTISLKLRFSDFKTITRDITLPQATNRDIDIYNSASLLFVCNCSNPPWRLVGVRASNLEKFRQAAFFDEDNEREEKIIRIQDSLRQKYGREVVCRARRLYVKNDL</sequence>
<dbReference type="Pfam" id="PF21999">
    <property type="entry name" value="IMS_HHH_1"/>
    <property type="match status" value="1"/>
</dbReference>
<evidence type="ECO:0000313" key="18">
    <source>
        <dbReference type="EMBL" id="RQD77912.1"/>
    </source>
</evidence>
<dbReference type="InterPro" id="IPR036775">
    <property type="entry name" value="DNA_pol_Y-fam_lit_finger_sf"/>
</dbReference>
<feature type="binding site" evidence="16">
    <location>
        <position position="130"/>
    </location>
    <ligand>
        <name>Mg(2+)</name>
        <dbReference type="ChEBI" id="CHEBI:18420"/>
    </ligand>
</feature>
<comment type="cofactor">
    <cofactor evidence="16">
        <name>Mg(2+)</name>
        <dbReference type="ChEBI" id="CHEBI:18420"/>
    </cofactor>
    <text evidence="16">Binds 2 magnesium ions per subunit.</text>
</comment>
<dbReference type="InterPro" id="IPR022880">
    <property type="entry name" value="DNApol_IV"/>
</dbReference>
<dbReference type="GO" id="GO:0005829">
    <property type="term" value="C:cytosol"/>
    <property type="evidence" value="ECO:0007669"/>
    <property type="project" value="TreeGrafter"/>
</dbReference>
<comment type="similarity">
    <text evidence="2 16">Belongs to the DNA polymerase type-Y family.</text>
</comment>
<dbReference type="InterPro" id="IPR053848">
    <property type="entry name" value="IMS_HHH_1"/>
</dbReference>
<dbReference type="Proteomes" id="UP000285138">
    <property type="component" value="Unassembled WGS sequence"/>
</dbReference>
<keyword evidence="9 16" id="KW-0479">Metal-binding</keyword>
<dbReference type="Gene3D" id="3.40.1170.60">
    <property type="match status" value="1"/>
</dbReference>
<dbReference type="PANTHER" id="PTHR11076:SF33">
    <property type="entry name" value="DNA POLYMERASE KAPPA"/>
    <property type="match status" value="1"/>
</dbReference>
<evidence type="ECO:0000256" key="16">
    <source>
        <dbReference type="HAMAP-Rule" id="MF_01113"/>
    </source>
</evidence>
<evidence type="ECO:0000256" key="9">
    <source>
        <dbReference type="ARBA" id="ARBA00022723"/>
    </source>
</evidence>
<dbReference type="NCBIfam" id="NF002677">
    <property type="entry name" value="PRK02406.1"/>
    <property type="match status" value="1"/>
</dbReference>
<dbReference type="GO" id="GO:0003684">
    <property type="term" value="F:damaged DNA binding"/>
    <property type="evidence" value="ECO:0007669"/>
    <property type="project" value="InterPro"/>
</dbReference>
<feature type="active site" evidence="16">
    <location>
        <position position="131"/>
    </location>
</feature>
<feature type="binding site" evidence="16">
    <location>
        <position position="36"/>
    </location>
    <ligand>
        <name>Mg(2+)</name>
        <dbReference type="ChEBI" id="CHEBI:18420"/>
    </ligand>
</feature>
<dbReference type="EC" id="2.7.7.7" evidence="16"/>
<dbReference type="FunFam" id="3.40.1170.60:FF:000001">
    <property type="entry name" value="DNA polymerase IV"/>
    <property type="match status" value="1"/>
</dbReference>
<dbReference type="CDD" id="cd03586">
    <property type="entry name" value="PolY_Pol_IV_kappa"/>
    <property type="match status" value="1"/>
</dbReference>
<name>A0A424YI27_9FIRM</name>
<feature type="domain" description="UmuC" evidence="17">
    <location>
        <begin position="32"/>
        <end position="207"/>
    </location>
</feature>
<gene>
    <name evidence="16" type="primary">dinB</name>
    <name evidence="18" type="ORF">D5R97_01375</name>
</gene>
<dbReference type="InterPro" id="IPR001126">
    <property type="entry name" value="UmuC"/>
</dbReference>
<dbReference type="AlphaFoldDB" id="A0A424YI27"/>
<dbReference type="PANTHER" id="PTHR11076">
    <property type="entry name" value="DNA REPAIR POLYMERASE UMUC / TRANSFERASE FAMILY MEMBER"/>
    <property type="match status" value="1"/>
</dbReference>
<dbReference type="InterPro" id="IPR043128">
    <property type="entry name" value="Rev_trsase/Diguanyl_cyclase"/>
</dbReference>
<dbReference type="SUPFAM" id="SSF100879">
    <property type="entry name" value="Lesion bypass DNA polymerase (Y-family), little finger domain"/>
    <property type="match status" value="1"/>
</dbReference>
<feature type="site" description="Substrate discrimination" evidence="16">
    <location>
        <position position="41"/>
    </location>
</feature>
<dbReference type="InterPro" id="IPR017961">
    <property type="entry name" value="DNA_pol_Y-fam_little_finger"/>
</dbReference>
<keyword evidence="11 16" id="KW-0460">Magnesium</keyword>
<comment type="caution">
    <text evidence="18">The sequence shown here is derived from an EMBL/GenBank/DDBJ whole genome shotgun (WGS) entry which is preliminary data.</text>
</comment>
<dbReference type="GO" id="GO:0042276">
    <property type="term" value="P:error-prone translesion synthesis"/>
    <property type="evidence" value="ECO:0007669"/>
    <property type="project" value="TreeGrafter"/>
</dbReference>